<reference evidence="1" key="2">
    <citation type="submission" date="2019-02" db="EMBL/GenBank/DDBJ databases">
        <authorList>
            <person name="Chen S.-C."/>
            <person name="Chien H.-H."/>
            <person name="Lai M.-C."/>
        </authorList>
    </citation>
    <scope>NUCLEOTIDE SEQUENCE</scope>
    <source>
        <strain evidence="1">N2F9704</strain>
    </source>
</reference>
<accession>A0A8A3S3K5</accession>
<organism evidence="1 2">
    <name type="scientific">Methanofollis aquaemaris</name>
    <dbReference type="NCBI Taxonomy" id="126734"/>
    <lineage>
        <taxon>Archaea</taxon>
        <taxon>Methanobacteriati</taxon>
        <taxon>Methanobacteriota</taxon>
        <taxon>Stenosarchaea group</taxon>
        <taxon>Methanomicrobia</taxon>
        <taxon>Methanomicrobiales</taxon>
        <taxon>Methanomicrobiaceae</taxon>
        <taxon>Methanofollis</taxon>
    </lineage>
</organism>
<evidence type="ECO:0000313" key="2">
    <source>
        <dbReference type="Proteomes" id="UP001042704"/>
    </source>
</evidence>
<name>A0A8A3S3K5_9EURY</name>
<gene>
    <name evidence="1" type="ORF">RJ40_01795</name>
</gene>
<dbReference type="AlphaFoldDB" id="A0A8A3S3K5"/>
<dbReference type="EMBL" id="CP036172">
    <property type="protein sequence ID" value="QSZ66321.1"/>
    <property type="molecule type" value="Genomic_DNA"/>
</dbReference>
<sequence>MRVQAYISLAGRSGWALLNTYHAVLRERGYRPALVHLVAWEESSVGPVLEGIRLISKRYGFSPEVSVVRVAEGDYAAAGEEVTGLVRFLIAGGFEIALDITPGRKAAIVSVCLDLAAADLRVDHIYYLGLPIPDPPAMPYLLIPLHIQPLRDLVEEGGG</sequence>
<proteinExistence type="predicted"/>
<dbReference type="Proteomes" id="UP001042704">
    <property type="component" value="Chromosome"/>
</dbReference>
<keyword evidence="2" id="KW-1185">Reference proteome</keyword>
<protein>
    <submittedName>
        <fullName evidence="1">Uncharacterized protein</fullName>
    </submittedName>
</protein>
<evidence type="ECO:0000313" key="1">
    <source>
        <dbReference type="EMBL" id="QSZ66321.1"/>
    </source>
</evidence>
<dbReference type="KEGG" id="maqe:RJ40_01795"/>
<reference evidence="1" key="1">
    <citation type="journal article" date="2001" name="Int. J. Syst. Evol. Microbiol.">
        <title>Methanofollis aquaemaris sp. nov., a methanogen isolated from an aquaculture fish pond.</title>
        <authorList>
            <person name="Lai M.C."/>
            <person name="Chen S.C."/>
        </authorList>
    </citation>
    <scope>NUCLEOTIDE SEQUENCE</scope>
    <source>
        <strain evidence="1">N2F9704</strain>
    </source>
</reference>